<dbReference type="InterPro" id="IPR035437">
    <property type="entry name" value="SNase_OB-fold_sf"/>
</dbReference>
<feature type="domain" description="Tudor" evidence="3">
    <location>
        <begin position="1672"/>
        <end position="1729"/>
    </location>
</feature>
<feature type="compositionally biased region" description="Polar residues" evidence="1">
    <location>
        <begin position="3897"/>
        <end position="3910"/>
    </location>
</feature>
<keyword evidence="2" id="KW-0732">Signal</keyword>
<feature type="compositionally biased region" description="Basic and acidic residues" evidence="1">
    <location>
        <begin position="4379"/>
        <end position="4388"/>
    </location>
</feature>
<feature type="domain" description="Tudor" evidence="3">
    <location>
        <begin position="725"/>
        <end position="784"/>
    </location>
</feature>
<feature type="chain" id="PRO_5047002945" description="Tudor domain-containing protein" evidence="2">
    <location>
        <begin position="23"/>
        <end position="4505"/>
    </location>
</feature>
<feature type="domain" description="Tudor" evidence="3">
    <location>
        <begin position="277"/>
        <end position="338"/>
    </location>
</feature>
<feature type="compositionally biased region" description="Basic and acidic residues" evidence="1">
    <location>
        <begin position="3850"/>
        <end position="3863"/>
    </location>
</feature>
<dbReference type="SUPFAM" id="SSF63748">
    <property type="entry name" value="Tudor/PWWP/MBT"/>
    <property type="match status" value="19"/>
</dbReference>
<sequence>MAMHVKFPFGKLVSVLVTHVEASTGDFFVQINDEAGKLDALMVEIEQNVLSGRAKPPTASEIMLGRIYVVQYLEDSRWYRARVLGVNVAEQQCEVFFIDYGNTEFVSLSCIRNAEEKFCELPPQCFECELEGFDRFRGDRFDEMLTLLNDTILEQELYCKAIHLKKNCVLVAQLFVDDKGTQSVLDLMQNGGAGTTEDALSNGDVTMARQPSFKREVKYKVVTLPQDSFHDLSVTWVEDPSHFWCQLLSNAEALEQLMERIADVYANLDPSMLPLQSCTVGYPCCAKFYEDDAWYRGIITNVSSIVTGQIEVRFVDYGNTQNTELSDVRDLKDEFLKEPCQALYFAIAGVDPASKDGLWADEAKALFEKLINYKHVVGLVTSMESDGRHRVKLMDTTSDLDMELNQILIAANYGVKSADSTTSRTITAPTAPTTAFKPSDPASKPAPRTVFSKEKIQIGVEEKVLVTNIVTPGKFYCQLFRNGPRLENLMMEVARHYTKLGANEELLSSPSPGDPCCAQFSEDNCWYRAVVISTAPKGITVLYIDYGNSETVPASRIKKLIPKFSELPQQGIECSLNRIKPKFTGGAGESKWKSGDSQKFMDLALEMEGKMTVIAQDGSGICRVELVVRNRREEQNISEQLLIGGNAELADGALPASANFSNLMSQTFPEPDLEVGQFEDVIVSYIDHPCDFWCQLRKTAEQLDSLMHEISELYSSGGQRNSISNPACGMLCCAQFTEDDKWYRGKITGVQKGGQVEVHFVDYGNYELLPMSRVKRLQAEYLLLPPQAVKCALLKIDPLNKDLLSDDVMHRFEELTLDKELVMMADKHDKSSGTYEVVLLDTTEGKNLDVAKELQALMGPSTNQGAASIVGVAIQPGITEQVFVSSATSPSKFSCQLMKTSSSLDDLMNEMFDYYEQLGPQQEQMPKPSVGEFCAAKFTLDDGWYRGKVLSVQGDSISVLYIDYGNSETLSLSRLKALNSKFHSLPSQAIDCALSGNFGDISDTQFQEIVSEKEFTAKVLSVESGVAAVDLVSKETSQSVANMLGRESKSSASSACTIAYSDWKIGDTLDIYVPFVESAQKFFCQASSHSSKLDDLMNKLEEYYKSNSENLTTISNGSCCVALYSDGGWYRAKVEHVQGGEIKVNYIDYGDSAIVPISSIRTLMPEFSNLPAQAVQCCLKGFLLRTGPENFKDLVLEQEFKAQVVSAKSSGIYEVDLIPQDGSASISQVLSKDFETDSISSLSVPSIQWKLGDNVNVFVSFVESTQKFFCQVSEYASGLDDLMTKLEKHYGASQENVASVTAGMFCVAQYEDGGWYRAQVLHVQDKSVNVFYIDYGDTATLPLSSLRSLIPEFSSLPAQAVKCCLKGHSTNQGPENFKDLVTDQEFQAQVVSVKGKDTYEVDLVSSNDSTFLSNKLLEGAETAEVSSCRIPSIQWKQGDQVEVFVPFVESAQKFFCQSSQSSSDLDDLMIRLEEYYTTNKEAVTSISTGAFCVAQYEDGGWYRAQVTDVQGQSISVFYIDYGDSATLPLSSIRSIRPEFSSLPAQAVTCCLKGHFPTEGPQNFKDLVIEKEFQAHVVGVKGQDTYEVDLVPKEGSTSISNNNLSGETETAEMSSCSVPSIQWKQGDQVEVFVPFVESAQKFFCQSSQSSSDLENLMTKLEEYYTTNQEAATSISTGAFCVAQYEDGGWYRAQVTQVQGQSISVFYIDYGDSATLPLSGIRSITPAFCSLPAQAVHCCLNGTPGNLKDVILEQEFVLHVISNKQPGIYEVELTSKDGSVLFGDAPPGEIKTDTSLLDEITEGSSIQFCPTACVSPHLFHCQIATADHKERLEQLMNQLQDCYEVLGVQEQGISNPTVGLNCAAVFAADGLWYRGTIVEVVDQQKVKVSFSDFGNIDTVPLSKLKTISADLLQLPPQVIQCGIFSISPVGGAEWSDDSIERFCNLTMHKRLLGKVIKKESGNLEIELFDTSDSSEDINIGELLVKEGLAKQSSSAMKSLSDLEKPRVSKNEKVYITAVESPESFYCQISGSEEKLTSLMGKISAIYDSMPADKLKMSTISVGDVCCAQFSEDNQWYRAVVEDVNASELTVRFIDYGNLETLNIDRTKVLNDDFFGDPPLAIKCCLHNLQPPAGQTWADEAGTFLEGLVSEKELDAQFLSFTEPFKIQLRDGTTDVQEELFKAGLAGIKSTVPGTTPAAEYIKPVLKSGETCGVCISHISSPGEFYCQLVNLKEQLDGMMNDLNSHYSQLSETESSIDSPVVGQSCVALYEGMWYRANILSFSENDFTVHYVDYGNEETLEHSAVKQISPLFLKTTQVAVKCSLDPNRGQWSEKATALFEDLTGEDELVIKIIGQKGDTYQVKVFSKDEHCVSEEVYNTFSGEVQDLQRQKPVFPEMAVHSGLTEDIYVSYAKSSQAFYIQLSKTYDQLLHMMAELSRVNSSLPDDVHPPDLDVGTPICALFAEDEEWYRAVIESVPSEFEVGVHFVDYGNSDVVLLSDVRPLDKKFLNVPVQAVHCCLDSQVDADTFHQQVHGRELKATFMSLTETMQWQVSLSDKGGKLIGAKTKPKVQHPYIDEGPMLEDNSDTCQIREFAQLKIKPNVTNTVYVSHVVSPDEFYVQFESALDSLSILSEKMSTFYSKMQPSDFLLNNPCTGMSCCARFSEDGNWYRGKIREVGSHGALVQFIDYGNCEVVPFYSIKDTEKEFMQLPQQSTLCGLDATKDVWSPEEVNTLKTVALDKCFQAKFMIRDGPKWRVCLESSGVSVLDMFMGKVTEESSIQVGTYAPQKLSSSQVEEVFVSYVTESGDFFVQLSKTSPDLQTIEMLVSETYDQMGPTEDALEMCFVDSPCCAKFSQDFKWYRALVTRIFSEAEVEVVFVDYGNTDSLKVEAVKQIKSELLTFPVQAIKCRLEGSKEVWTDSDVQQFEASVMDKPLHVTFTRQQGDTWFVTIQELDLFSSKVTPKVKSFSKEVFDCNNREDAYFVCADSPDCIWLQPARTGEALIALMDQIANDVTGQQMDKSQLLPGVPCLGQFTDNDVWHRAQILDLQGNSSVTVFYVDYGNSETLTVDRLHPISDSHLKLPAQAIHCRLADLEGVDPTKVTEYLNEVLCEKTFKVEVPERHADGSYTVKLYEVGSELSVNEQVVGECLGDTSLIEEVTLEQLTPPHPSAPGEKRSFKLPEVKKGTMLPVSFVSAFLPSKLQLLLSERIEERDKITNHVTSMYEALGEGELKLENTEVGVLCCVHFSPGQGEASKWYRGEVISISADDTATVKLVDYGTHEKIPISELRFLKDELLEMPVFILESSLAGIRPRSHDGQWSPECSSVLESFCRSKVLTANIIEVYRDLVELILTSDDGKVVNESLVDLGYAEVCNIQEDFSLEERQIKWPELQVEQCLDVFMMAVKDLQSIQLQLADSEAELTKMREQLTAVYSLLGEAEEVIGNPRVGQVCCAQFADDGEWYRAVITCVSDTGVKVKFLDYGNMDVALSIKQLKEEFFILPVQCFECSLGGIIPAPEYSDTETAAKLLEMYDGKQLTAEITFVSGDSVMVNLFHDSGETKQSVADTLVNLRYAVPQLKSRDDAKRVSVSDEGKIVYNYPNYGEVHTVCLISVTSPSDFWCQLENFKTELKSMSERIELFYYALGENDLRLHYLQDGDVCCAKFAEDDKWYRSLVDKVCSDGQVSVRSVDYSKQETLTLDRIKKLEAAFAVLPVQAVNCSLSSIEPPHKYYGEEWSSEAVERFKELGKGKELKIKVKGQEGNIVLVELLNSTGLSVADQLVSEQLAVERKLPLTVSPLKGTEKQLKSLSISQVEKALEQSSEEDVFLEAESGIEGVLELSEGKESNEEEEEEFHDSSDQFTSEEKSKSSAALENKEGVLQTAESSVEDKYATPLEEAEVQGSDNLQSSDEQPGESSGEVIEEKPAVTADEEQESSARKEAKSEAEIVLGEQKEAETEAQSSEEIKVLEQVDSMANEDAQNVIPFGSAKADDKGEKELNVHKANETAASQNEEEVVNTRDVDLSETTQVEEIETNSEQEHVTCAVSVDQSEEDVGKTSNVDTCETTIAEPQETKTEQEHVTSAVSEKQIVEEVGETSNMDICERSVAEHEETKTEQEHVTGSASEEKEVGETSNMDIYESSVAEHEETKTEHEHVTSSASEKQSEEEVGEKSNMDICESSVAEHEETKTEQEHVTSFASEKQSEEEVGKSSNVDVCESSIGEQVRTSIQQEEISAAAPEEQSKEEVGRASNKDICKTTIAEQEHVTCEASEEQSEEEVCNSSSIYTCETTEVGGSETKIEQELVSAAASDEQDEKEYQGEGETDSPETALGQVKAEAEGPVSLEEKGDGLGTVLDDQEGVTEAFSEEDLTAITGSAEDGTEATEENKSDEERPQQPNLQETNKQTSVKEETARVFLDEILSEVCGDDDKPQREQLGKEEGARNTTTTANEEKPAAKLGSEAELCVDVDDSVLSDEALEKLDKELEKAEGNKPEVSCSGAAITVNGIMNHE</sequence>
<gene>
    <name evidence="4" type="ORF">PEVE_00031442</name>
</gene>
<feature type="compositionally biased region" description="Basic and acidic residues" evidence="1">
    <location>
        <begin position="4235"/>
        <end position="4245"/>
    </location>
</feature>
<feature type="compositionally biased region" description="Basic and acidic residues" evidence="1">
    <location>
        <begin position="4176"/>
        <end position="4188"/>
    </location>
</feature>
<feature type="compositionally biased region" description="Low complexity" evidence="1">
    <location>
        <begin position="421"/>
        <end position="439"/>
    </location>
</feature>
<feature type="compositionally biased region" description="Basic and acidic residues" evidence="1">
    <location>
        <begin position="3984"/>
        <end position="3999"/>
    </location>
</feature>
<feature type="compositionally biased region" description="Polar residues" evidence="1">
    <location>
        <begin position="4215"/>
        <end position="4227"/>
    </location>
</feature>
<evidence type="ECO:0000256" key="2">
    <source>
        <dbReference type="SAM" id="SignalP"/>
    </source>
</evidence>
<feature type="compositionally biased region" description="Basic and acidic residues" evidence="1">
    <location>
        <begin position="4096"/>
        <end position="4125"/>
    </location>
</feature>
<feature type="domain" description="Tudor" evidence="3">
    <location>
        <begin position="1853"/>
        <end position="1912"/>
    </location>
</feature>
<feature type="compositionally biased region" description="Basic and acidic residues" evidence="1">
    <location>
        <begin position="4157"/>
        <end position="4168"/>
    </location>
</feature>
<feature type="compositionally biased region" description="Polar residues" evidence="1">
    <location>
        <begin position="4389"/>
        <end position="4400"/>
    </location>
</feature>
<feature type="compositionally biased region" description="Basic and acidic residues" evidence="1">
    <location>
        <begin position="3930"/>
        <end position="3951"/>
    </location>
</feature>
<comment type="caution">
    <text evidence="4">The sequence shown here is derived from an EMBL/GenBank/DDBJ whole genome shotgun (WGS) entry which is preliminary data.</text>
</comment>
<feature type="domain" description="Tudor" evidence="3">
    <location>
        <begin position="2448"/>
        <end position="2507"/>
    </location>
</feature>
<feature type="domain" description="Tudor" evidence="3">
    <location>
        <begin position="2056"/>
        <end position="2114"/>
    </location>
</feature>
<feature type="domain" description="Tudor" evidence="3">
    <location>
        <begin position="1485"/>
        <end position="1542"/>
    </location>
</feature>
<feature type="domain" description="Tudor" evidence="3">
    <location>
        <begin position="509"/>
        <end position="567"/>
    </location>
</feature>
<feature type="domain" description="Tudor" evidence="3">
    <location>
        <begin position="3019"/>
        <end position="3078"/>
    </location>
</feature>
<feature type="domain" description="Tudor" evidence="3">
    <location>
        <begin position="3232"/>
        <end position="3295"/>
    </location>
</feature>
<feature type="domain" description="Tudor" evidence="3">
    <location>
        <begin position="1299"/>
        <end position="1356"/>
    </location>
</feature>
<organism evidence="4 5">
    <name type="scientific">Porites evermanni</name>
    <dbReference type="NCBI Taxonomy" id="104178"/>
    <lineage>
        <taxon>Eukaryota</taxon>
        <taxon>Metazoa</taxon>
        <taxon>Cnidaria</taxon>
        <taxon>Anthozoa</taxon>
        <taxon>Hexacorallia</taxon>
        <taxon>Scleractinia</taxon>
        <taxon>Fungiina</taxon>
        <taxon>Poritidae</taxon>
        <taxon>Porites</taxon>
    </lineage>
</organism>
<evidence type="ECO:0000313" key="5">
    <source>
        <dbReference type="Proteomes" id="UP001159427"/>
    </source>
</evidence>
<protein>
    <recommendedName>
        <fullName evidence="3">Tudor domain-containing protein</fullName>
    </recommendedName>
</protein>
<feature type="compositionally biased region" description="Basic and acidic residues" evidence="1">
    <location>
        <begin position="4421"/>
        <end position="4436"/>
    </location>
</feature>
<feature type="region of interest" description="Disordered" evidence="1">
    <location>
        <begin position="4042"/>
        <end position="4245"/>
    </location>
</feature>
<feature type="compositionally biased region" description="Polar residues" evidence="1">
    <location>
        <begin position="4051"/>
        <end position="4060"/>
    </location>
</feature>
<feature type="compositionally biased region" description="Basic and acidic residues" evidence="1">
    <location>
        <begin position="4137"/>
        <end position="4150"/>
    </location>
</feature>
<feature type="domain" description="Tudor" evidence="3">
    <location>
        <begin position="2256"/>
        <end position="2312"/>
    </location>
</feature>
<dbReference type="Gene3D" id="2.40.50.90">
    <property type="match status" value="18"/>
</dbReference>
<feature type="region of interest" description="Disordered" evidence="1">
    <location>
        <begin position="4418"/>
        <end position="4455"/>
    </location>
</feature>
<proteinExistence type="predicted"/>
<evidence type="ECO:0000313" key="4">
    <source>
        <dbReference type="EMBL" id="CAH3016680.1"/>
    </source>
</evidence>
<dbReference type="Gene3D" id="2.30.30.140">
    <property type="match status" value="19"/>
</dbReference>
<dbReference type="Proteomes" id="UP001159427">
    <property type="component" value="Unassembled WGS sequence"/>
</dbReference>
<dbReference type="SMART" id="SM00333">
    <property type="entry name" value="TUDOR"/>
    <property type="match status" value="19"/>
</dbReference>
<feature type="compositionally biased region" description="Acidic residues" evidence="1">
    <location>
        <begin position="4305"/>
        <end position="4320"/>
    </location>
</feature>
<dbReference type="EMBL" id="CALNXI010000045">
    <property type="protein sequence ID" value="CAH3016680.1"/>
    <property type="molecule type" value="Genomic_DNA"/>
</dbReference>
<accession>A0ABN8LHZ2</accession>
<reference evidence="4 5" key="1">
    <citation type="submission" date="2022-05" db="EMBL/GenBank/DDBJ databases">
        <authorList>
            <consortium name="Genoscope - CEA"/>
            <person name="William W."/>
        </authorList>
    </citation>
    <scope>NUCLEOTIDE SEQUENCE [LARGE SCALE GENOMIC DNA]</scope>
</reference>
<feature type="domain" description="Tudor" evidence="3">
    <location>
        <begin position="61"/>
        <end position="121"/>
    </location>
</feature>
<dbReference type="Pfam" id="PF00567">
    <property type="entry name" value="TUDOR"/>
    <property type="match status" value="19"/>
</dbReference>
<feature type="domain" description="Tudor" evidence="3">
    <location>
        <begin position="2839"/>
        <end position="2898"/>
    </location>
</feature>
<keyword evidence="5" id="KW-1185">Reference proteome</keyword>
<feature type="domain" description="Tudor" evidence="3">
    <location>
        <begin position="2648"/>
        <end position="2706"/>
    </location>
</feature>
<feature type="region of interest" description="Disordered" evidence="1">
    <location>
        <begin position="3982"/>
        <end position="4016"/>
    </location>
</feature>
<dbReference type="InterPro" id="IPR050621">
    <property type="entry name" value="Tudor_domain_containing"/>
</dbReference>
<name>A0ABN8LHZ2_9CNID</name>
<evidence type="ECO:0000256" key="1">
    <source>
        <dbReference type="SAM" id="MobiDB-lite"/>
    </source>
</evidence>
<feature type="domain" description="Tudor" evidence="3">
    <location>
        <begin position="3649"/>
        <end position="3708"/>
    </location>
</feature>
<feature type="domain" description="Tudor" evidence="3">
    <location>
        <begin position="927"/>
        <end position="985"/>
    </location>
</feature>
<feature type="domain" description="Tudor" evidence="3">
    <location>
        <begin position="1112"/>
        <end position="1170"/>
    </location>
</feature>
<feature type="region of interest" description="Disordered" evidence="1">
    <location>
        <begin position="3836"/>
        <end position="3958"/>
    </location>
</feature>
<feature type="domain" description="Tudor" evidence="3">
    <location>
        <begin position="3441"/>
        <end position="3499"/>
    </location>
</feature>
<evidence type="ECO:0000259" key="3">
    <source>
        <dbReference type="PROSITE" id="PS50304"/>
    </source>
</evidence>
<dbReference type="PROSITE" id="PS50304">
    <property type="entry name" value="TUDOR"/>
    <property type="match status" value="19"/>
</dbReference>
<dbReference type="PANTHER" id="PTHR22948">
    <property type="entry name" value="TUDOR DOMAIN CONTAINING PROTEIN"/>
    <property type="match status" value="1"/>
</dbReference>
<feature type="region of interest" description="Disordered" evidence="1">
    <location>
        <begin position="421"/>
        <end position="447"/>
    </location>
</feature>
<dbReference type="InterPro" id="IPR002999">
    <property type="entry name" value="Tudor"/>
</dbReference>
<feature type="signal peptide" evidence="2">
    <location>
        <begin position="1"/>
        <end position="22"/>
    </location>
</feature>
<feature type="compositionally biased region" description="Acidic residues" evidence="1">
    <location>
        <begin position="4350"/>
        <end position="4364"/>
    </location>
</feature>
<feature type="region of interest" description="Disordered" evidence="1">
    <location>
        <begin position="4286"/>
        <end position="4405"/>
    </location>
</feature>
<dbReference type="PANTHER" id="PTHR22948:SF29">
    <property type="entry name" value="FI02030P-RELATED"/>
    <property type="match status" value="1"/>
</dbReference>